<dbReference type="EMBL" id="CP157743">
    <property type="protein sequence ID" value="XBS22088.1"/>
    <property type="molecule type" value="Genomic_DNA"/>
</dbReference>
<keyword evidence="1" id="KW-1133">Transmembrane helix</keyword>
<proteinExistence type="predicted"/>
<dbReference type="Proteomes" id="UP001225378">
    <property type="component" value="Chromosome"/>
</dbReference>
<reference evidence="2 3" key="1">
    <citation type="journal article" date="2024" name="Microbiology">
        <title>Methylomarinum rosea sp. nov., a novel halophilic methanotrophic bacterium from the hypersaline Lake Elton.</title>
        <authorList>
            <person name="Suleimanov R.Z."/>
            <person name="Oshkin I.Y."/>
            <person name="Danilova O.V."/>
            <person name="Suzina N.E."/>
            <person name="Dedysh S.N."/>
        </authorList>
    </citation>
    <scope>NUCLEOTIDE SEQUENCE [LARGE SCALE GENOMIC DNA]</scope>
    <source>
        <strain evidence="2 3">Ch1-1</strain>
    </source>
</reference>
<dbReference type="AlphaFoldDB" id="A0AAU7NYM8"/>
<evidence type="ECO:0000256" key="1">
    <source>
        <dbReference type="SAM" id="Phobius"/>
    </source>
</evidence>
<accession>A0AAU7NYM8</accession>
<evidence type="ECO:0000313" key="2">
    <source>
        <dbReference type="EMBL" id="XBS22088.1"/>
    </source>
</evidence>
<dbReference type="KEGG" id="mech:Q9L42_008185"/>
<protein>
    <submittedName>
        <fullName evidence="2">Uncharacterized protein</fullName>
    </submittedName>
</protein>
<sequence length="171" mass="18831">MLGERRSSTDTPHALNLAKILKYGNCWYLLLIFCFATHSFNEVALITPGQIIDYGDGQTPVFSETLLTRFQQVDSRIGGAFALEQGIILTAMIVAALTVAIIERQFNKAALWSVTAGLGISGQLCTHESMILKREGGFASKTEALDAEDLWYCFTVEGIVYIVDPGQHINR</sequence>
<organism evidence="2 3">
    <name type="scientific">Methylomarinum roseum</name>
    <dbReference type="NCBI Taxonomy" id="3067653"/>
    <lineage>
        <taxon>Bacteria</taxon>
        <taxon>Pseudomonadati</taxon>
        <taxon>Pseudomonadota</taxon>
        <taxon>Gammaproteobacteria</taxon>
        <taxon>Methylococcales</taxon>
        <taxon>Methylococcaceae</taxon>
        <taxon>Methylomarinum</taxon>
    </lineage>
</organism>
<dbReference type="RefSeq" id="WP_305908936.1">
    <property type="nucleotide sequence ID" value="NZ_CP157743.1"/>
</dbReference>
<gene>
    <name evidence="2" type="ORF">Q9L42_008185</name>
</gene>
<keyword evidence="1" id="KW-0472">Membrane</keyword>
<name>A0AAU7NYM8_9GAMM</name>
<feature type="transmembrane region" description="Helical" evidence="1">
    <location>
        <begin position="20"/>
        <end position="40"/>
    </location>
</feature>
<evidence type="ECO:0000313" key="3">
    <source>
        <dbReference type="Proteomes" id="UP001225378"/>
    </source>
</evidence>
<keyword evidence="1" id="KW-0812">Transmembrane</keyword>
<feature type="transmembrane region" description="Helical" evidence="1">
    <location>
        <begin position="77"/>
        <end position="102"/>
    </location>
</feature>
<keyword evidence="3" id="KW-1185">Reference proteome</keyword>